<organism evidence="2 3">
    <name type="scientific">Mycoplasma wenyonii</name>
    <dbReference type="NCBI Taxonomy" id="65123"/>
    <lineage>
        <taxon>Bacteria</taxon>
        <taxon>Bacillati</taxon>
        <taxon>Mycoplasmatota</taxon>
        <taxon>Mollicutes</taxon>
        <taxon>Mycoplasmataceae</taxon>
        <taxon>Mycoplasma</taxon>
    </lineage>
</organism>
<keyword evidence="1" id="KW-1133">Transmembrane helix</keyword>
<evidence type="ECO:0000256" key="1">
    <source>
        <dbReference type="SAM" id="Phobius"/>
    </source>
</evidence>
<sequence>MSWLSFFNSYEIETTAQALIGIGTSCLCFIAIFQHRSVYRTRNTVGFHKGFLLVQLVASAFLVAAGILGMCLEQEGVRSRASFPLLAAGGVLLLLNVYTLWVKFQNLSLAKKAGMSEVEYYEKEIIPSLKLKEET</sequence>
<feature type="transmembrane region" description="Helical" evidence="1">
    <location>
        <begin position="20"/>
        <end position="39"/>
    </location>
</feature>
<dbReference type="RefSeq" id="WP_112664962.1">
    <property type="nucleotide sequence ID" value="NZ_QKVO01000001.1"/>
</dbReference>
<dbReference type="AlphaFoldDB" id="A0A328PSH8"/>
<protein>
    <submittedName>
        <fullName evidence="2">Uncharacterized protein</fullName>
    </submittedName>
</protein>
<comment type="caution">
    <text evidence="2">The sequence shown here is derived from an EMBL/GenBank/DDBJ whole genome shotgun (WGS) entry which is preliminary data.</text>
</comment>
<proteinExistence type="predicted"/>
<feature type="transmembrane region" description="Helical" evidence="1">
    <location>
        <begin position="51"/>
        <end position="70"/>
    </location>
</feature>
<keyword evidence="1" id="KW-0472">Membrane</keyword>
<accession>A0A328PSH8</accession>
<evidence type="ECO:0000313" key="2">
    <source>
        <dbReference type="EMBL" id="RAO95297.1"/>
    </source>
</evidence>
<dbReference type="Proteomes" id="UP000249762">
    <property type="component" value="Unassembled WGS sequence"/>
</dbReference>
<feature type="transmembrane region" description="Helical" evidence="1">
    <location>
        <begin position="82"/>
        <end position="102"/>
    </location>
</feature>
<dbReference type="OrthoDB" id="398969at2"/>
<dbReference type="EMBL" id="QKVO01000001">
    <property type="protein sequence ID" value="RAO95297.1"/>
    <property type="molecule type" value="Genomic_DNA"/>
</dbReference>
<gene>
    <name evidence="2" type="ORF">DNK47_00345</name>
</gene>
<name>A0A328PSH8_9MOLU</name>
<reference evidence="3" key="1">
    <citation type="submission" date="2018-06" db="EMBL/GenBank/DDBJ databases">
        <authorList>
            <person name="Martinez Ocampo F."/>
            <person name="Quiroz Castaneda R.E."/>
            <person name="Rojas Lopez X."/>
        </authorList>
    </citation>
    <scope>NUCLEOTIDE SEQUENCE [LARGE SCALE GENOMIC DNA]</scope>
    <source>
        <strain evidence="3">INIFAP02</strain>
    </source>
</reference>
<keyword evidence="3" id="KW-1185">Reference proteome</keyword>
<evidence type="ECO:0000313" key="3">
    <source>
        <dbReference type="Proteomes" id="UP000249762"/>
    </source>
</evidence>
<keyword evidence="1" id="KW-0812">Transmembrane</keyword>
<dbReference type="Gene3D" id="1.20.1280.290">
    <property type="match status" value="1"/>
</dbReference>